<gene>
    <name evidence="3" type="ORF">EZV62_011762</name>
</gene>
<keyword evidence="1" id="KW-0677">Repeat</keyword>
<dbReference type="Proteomes" id="UP000323000">
    <property type="component" value="Chromosome 4"/>
</dbReference>
<evidence type="ECO:0000256" key="1">
    <source>
        <dbReference type="ARBA" id="ARBA00022737"/>
    </source>
</evidence>
<evidence type="ECO:0000256" key="2">
    <source>
        <dbReference type="PROSITE-ProRule" id="PRU00708"/>
    </source>
</evidence>
<dbReference type="Pfam" id="PF13041">
    <property type="entry name" value="PPR_2"/>
    <property type="match status" value="1"/>
</dbReference>
<dbReference type="GO" id="GO:0003723">
    <property type="term" value="F:RNA binding"/>
    <property type="evidence" value="ECO:0007669"/>
    <property type="project" value="InterPro"/>
</dbReference>
<dbReference type="PANTHER" id="PTHR47926">
    <property type="entry name" value="PENTATRICOPEPTIDE REPEAT-CONTAINING PROTEIN"/>
    <property type="match status" value="1"/>
</dbReference>
<evidence type="ECO:0000313" key="4">
    <source>
        <dbReference type="Proteomes" id="UP000323000"/>
    </source>
</evidence>
<dbReference type="Pfam" id="PF20431">
    <property type="entry name" value="E_motif"/>
    <property type="match status" value="1"/>
</dbReference>
<dbReference type="GO" id="GO:0009451">
    <property type="term" value="P:RNA modification"/>
    <property type="evidence" value="ECO:0007669"/>
    <property type="project" value="InterPro"/>
</dbReference>
<dbReference type="Pfam" id="PF01535">
    <property type="entry name" value="PPR"/>
    <property type="match status" value="7"/>
</dbReference>
<dbReference type="SUPFAM" id="SSF48452">
    <property type="entry name" value="TPR-like"/>
    <property type="match status" value="1"/>
</dbReference>
<feature type="repeat" description="PPR" evidence="2">
    <location>
        <begin position="163"/>
        <end position="197"/>
    </location>
</feature>
<evidence type="ECO:0008006" key="5">
    <source>
        <dbReference type="Google" id="ProtNLM"/>
    </source>
</evidence>
<evidence type="ECO:0000313" key="3">
    <source>
        <dbReference type="EMBL" id="TXG64768.1"/>
    </source>
</evidence>
<dbReference type="InterPro" id="IPR011990">
    <property type="entry name" value="TPR-like_helical_dom_sf"/>
</dbReference>
<dbReference type="NCBIfam" id="TIGR00756">
    <property type="entry name" value="PPR"/>
    <property type="match status" value="5"/>
</dbReference>
<accession>A0A5C7I6W2</accession>
<dbReference type="InterPro" id="IPR002885">
    <property type="entry name" value="PPR_rpt"/>
</dbReference>
<dbReference type="OrthoDB" id="185373at2759"/>
<dbReference type="EMBL" id="VAHF01000004">
    <property type="protein sequence ID" value="TXG64768.1"/>
    <property type="molecule type" value="Genomic_DNA"/>
</dbReference>
<dbReference type="FunFam" id="1.25.40.10:FF:000090">
    <property type="entry name" value="Pentatricopeptide repeat-containing protein, chloroplastic"/>
    <property type="match status" value="1"/>
</dbReference>
<dbReference type="PROSITE" id="PS51375">
    <property type="entry name" value="PPR"/>
    <property type="match status" value="4"/>
</dbReference>
<name>A0A5C7I6W2_9ROSI</name>
<dbReference type="FunFam" id="1.25.40.10:FF:000351">
    <property type="entry name" value="Pentatricopeptide repeat-containing protein"/>
    <property type="match status" value="1"/>
</dbReference>
<protein>
    <recommendedName>
        <fullName evidence="5">DYW domain-containing protein</fullName>
    </recommendedName>
</protein>
<sequence length="888" mass="98821">MLFNKIKRTPFAPFQFTRFCTSCETYVSGFGPCNYNKLLSNYFKSGFIREAEDLFDEIPERDVVSWSTLIHGYAINGYHRKSVESFSQMRFAGLFINSFTMVGVLVGTAGLRNLELAKSVHGLILKCGLESNLRVSTAMFNVYARCGNVSDSYALFLGLKKPNYVSCNAIVAGFIRNEHFEEAIFLFDQFRMSGLVPNVVSILTVVRGCVALGARTLCESIHGLVVKLGLILDISVNNSLLYVYSSLMDLDTANKIFKEMEFKDIISWTIMMGLLIDLQYACEALNIFCKMRKSGIICDLLVVINLISACSILGDLKRGRQIHAQAVVCGFESELHLANSIISMYSKCGDLDASRVVFNQTTTKSLVSWTAMISGCVQNGCAKEALNLLIKARKEKKYSMDSIMLVSALIACGELAALEICQQLHCYSFQVGFLQYRSVQNSLISTYSKCGNVDLAYVVFKEMGFLQDVVSWNAIISGHGINGQGETALTLYRKMRKCGENPDSATYSCILSACSHAGLIDDGLMIFKQLVEENKVSPSREHYGCIIDLLARAGRLSDASWIAGKISKGMGTDFWRALLNGCVLHGNVELAELVATKVIELEPEESDQAVLLSNVYASVGRFQDAAALRSSITEYETYHLALMITESSSFHDAIDTSWKTDQSRRTKAGLKLQNHNRVSHIAKAEDIDDAIDTSWKTDQSTRTKAGLKLQNHNRGPHTAKAEDIDDDPFASASGISRYPYKLLIKCKLDCWKTFKRDGYRFWRALHSGCVLHGHVELAELVATKVFGLDPEEFYQAVLLSNVYASVGRFQDAEAVRSKENLFVLTGIVEYETYHLALKMLRKLPGYGAEMTFGGFRIINSLISRHEVAVLLNAEHPHMKELLDALNNC</sequence>
<dbReference type="AlphaFoldDB" id="A0A5C7I6W2"/>
<comment type="caution">
    <text evidence="3">The sequence shown here is derived from an EMBL/GenBank/DDBJ whole genome shotgun (WGS) entry which is preliminary data.</text>
</comment>
<feature type="repeat" description="PPR" evidence="2">
    <location>
        <begin position="503"/>
        <end position="538"/>
    </location>
</feature>
<dbReference type="PANTHER" id="PTHR47926:SF452">
    <property type="entry name" value="PENTATRICOPEPTIDE REPEAT-CONTAINING PROTEIN"/>
    <property type="match status" value="1"/>
</dbReference>
<dbReference type="Gene3D" id="1.25.40.10">
    <property type="entry name" value="Tetratricopeptide repeat domain"/>
    <property type="match status" value="4"/>
</dbReference>
<dbReference type="InterPro" id="IPR046848">
    <property type="entry name" value="E_motif"/>
</dbReference>
<keyword evidence="4" id="KW-1185">Reference proteome</keyword>
<proteinExistence type="predicted"/>
<organism evidence="3 4">
    <name type="scientific">Acer yangbiense</name>
    <dbReference type="NCBI Taxonomy" id="1000413"/>
    <lineage>
        <taxon>Eukaryota</taxon>
        <taxon>Viridiplantae</taxon>
        <taxon>Streptophyta</taxon>
        <taxon>Embryophyta</taxon>
        <taxon>Tracheophyta</taxon>
        <taxon>Spermatophyta</taxon>
        <taxon>Magnoliopsida</taxon>
        <taxon>eudicotyledons</taxon>
        <taxon>Gunneridae</taxon>
        <taxon>Pentapetalae</taxon>
        <taxon>rosids</taxon>
        <taxon>malvids</taxon>
        <taxon>Sapindales</taxon>
        <taxon>Sapindaceae</taxon>
        <taxon>Hippocastanoideae</taxon>
        <taxon>Acereae</taxon>
        <taxon>Acer</taxon>
    </lineage>
</organism>
<dbReference type="InterPro" id="IPR046960">
    <property type="entry name" value="PPR_At4g14850-like_plant"/>
</dbReference>
<reference evidence="4" key="1">
    <citation type="journal article" date="2019" name="Gigascience">
        <title>De novo genome assembly of the endangered Acer yangbiense, a plant species with extremely small populations endemic to Yunnan Province, China.</title>
        <authorList>
            <person name="Yang J."/>
            <person name="Wariss H.M."/>
            <person name="Tao L."/>
            <person name="Zhang R."/>
            <person name="Yun Q."/>
            <person name="Hollingsworth P."/>
            <person name="Dao Z."/>
            <person name="Luo G."/>
            <person name="Guo H."/>
            <person name="Ma Y."/>
            <person name="Sun W."/>
        </authorList>
    </citation>
    <scope>NUCLEOTIDE SEQUENCE [LARGE SCALE GENOMIC DNA]</scope>
    <source>
        <strain evidence="4">cv. Malutang</strain>
    </source>
</reference>
<feature type="repeat" description="PPR" evidence="2">
    <location>
        <begin position="62"/>
        <end position="96"/>
    </location>
</feature>
<feature type="repeat" description="PPR" evidence="2">
    <location>
        <begin position="468"/>
        <end position="502"/>
    </location>
</feature>